<proteinExistence type="predicted"/>
<name>A0A2S5CGA7_9GAMM</name>
<protein>
    <submittedName>
        <fullName evidence="2">Uncharacterized protein</fullName>
    </submittedName>
</protein>
<feature type="region of interest" description="Disordered" evidence="1">
    <location>
        <begin position="1"/>
        <end position="43"/>
    </location>
</feature>
<gene>
    <name evidence="2" type="ORF">AADEFJLK_04412</name>
</gene>
<organism evidence="2 3">
    <name type="scientific">Methylovulum psychrotolerans</name>
    <dbReference type="NCBI Taxonomy" id="1704499"/>
    <lineage>
        <taxon>Bacteria</taxon>
        <taxon>Pseudomonadati</taxon>
        <taxon>Pseudomonadota</taxon>
        <taxon>Gammaproteobacteria</taxon>
        <taxon>Methylococcales</taxon>
        <taxon>Methylococcaceae</taxon>
        <taxon>Methylovulum</taxon>
    </lineage>
</organism>
<feature type="compositionally biased region" description="Basic and acidic residues" evidence="1">
    <location>
        <begin position="15"/>
        <end position="24"/>
    </location>
</feature>
<accession>A0A2S5CGA7</accession>
<evidence type="ECO:0000313" key="3">
    <source>
        <dbReference type="Proteomes" id="UP000237423"/>
    </source>
</evidence>
<reference evidence="2 3" key="1">
    <citation type="submission" date="2017-11" db="EMBL/GenBank/DDBJ databases">
        <title>Draft Genome Sequence of Methylobacter psychrotolerans Sph1T, an Obligate Methanotroph from Low-Temperature Environments.</title>
        <authorList>
            <person name="Oshkin I.Y."/>
            <person name="Miroshnikov K."/>
            <person name="Belova S.E."/>
            <person name="Korzhenkov A."/>
            <person name="Toshchakov S.V."/>
            <person name="Dedysh S.N."/>
        </authorList>
    </citation>
    <scope>NUCLEOTIDE SEQUENCE [LARGE SCALE GENOMIC DNA]</scope>
    <source>
        <strain evidence="2 3">Sph1</strain>
    </source>
</reference>
<comment type="caution">
    <text evidence="2">The sequence shown here is derived from an EMBL/GenBank/DDBJ whole genome shotgun (WGS) entry which is preliminary data.</text>
</comment>
<evidence type="ECO:0000256" key="1">
    <source>
        <dbReference type="SAM" id="MobiDB-lite"/>
    </source>
</evidence>
<sequence>MKTKTPKYSLGEPPKPTETRHTLNESEPLPVASQKVDGRTLRRTGRSAQFNVMLSPDFREQISQAAETDRLTYPQLLAVMLRAYSELPPETKNAYINDLMATWGK</sequence>
<dbReference type="RefSeq" id="WP_103975822.1">
    <property type="nucleotide sequence ID" value="NZ_PGFZ01000023.1"/>
</dbReference>
<evidence type="ECO:0000313" key="2">
    <source>
        <dbReference type="EMBL" id="POZ49797.1"/>
    </source>
</evidence>
<dbReference type="AlphaFoldDB" id="A0A2S5CGA7"/>
<dbReference type="Proteomes" id="UP000237423">
    <property type="component" value="Unassembled WGS sequence"/>
</dbReference>
<dbReference type="EMBL" id="PGFZ01000023">
    <property type="protein sequence ID" value="POZ49797.1"/>
    <property type="molecule type" value="Genomic_DNA"/>
</dbReference>